<evidence type="ECO:0000256" key="2">
    <source>
        <dbReference type="SAM" id="Phobius"/>
    </source>
</evidence>
<comment type="caution">
    <text evidence="3">The sequence shown here is derived from an EMBL/GenBank/DDBJ whole genome shotgun (WGS) entry which is preliminary data.</text>
</comment>
<evidence type="ECO:0000256" key="1">
    <source>
        <dbReference type="SAM" id="Coils"/>
    </source>
</evidence>
<feature type="coiled-coil region" evidence="1">
    <location>
        <begin position="68"/>
        <end position="102"/>
    </location>
</feature>
<gene>
    <name evidence="3" type="ORF">GS601_04705</name>
</gene>
<accession>A0A8J7Z1U0</accession>
<keyword evidence="2" id="KW-1133">Transmembrane helix</keyword>
<dbReference type="EMBL" id="WVIE01000004">
    <property type="protein sequence ID" value="NDJ16598.1"/>
    <property type="molecule type" value="Genomic_DNA"/>
</dbReference>
<feature type="transmembrane region" description="Helical" evidence="2">
    <location>
        <begin position="29"/>
        <end position="51"/>
    </location>
</feature>
<organism evidence="3 4">
    <name type="scientific">Myxacorys almedinensis A</name>
    <dbReference type="NCBI Taxonomy" id="2690445"/>
    <lineage>
        <taxon>Bacteria</taxon>
        <taxon>Bacillati</taxon>
        <taxon>Cyanobacteriota</taxon>
        <taxon>Cyanophyceae</taxon>
        <taxon>Leptolyngbyales</taxon>
        <taxon>Leptolyngbyaceae</taxon>
        <taxon>Myxacorys</taxon>
        <taxon>Myxacorys almedinensis</taxon>
    </lineage>
</organism>
<dbReference type="RefSeq" id="WP_162422112.1">
    <property type="nucleotide sequence ID" value="NZ_WVIE01000004.1"/>
</dbReference>
<keyword evidence="1" id="KW-0175">Coiled coil</keyword>
<evidence type="ECO:0000313" key="4">
    <source>
        <dbReference type="Proteomes" id="UP000646053"/>
    </source>
</evidence>
<protein>
    <submittedName>
        <fullName evidence="3">Pilus assembly protein PilO</fullName>
    </submittedName>
</protein>
<dbReference type="AlphaFoldDB" id="A0A8J7Z1U0"/>
<proteinExistence type="predicted"/>
<sequence length="292" mass="32182">MNGGDFIQDSEFELSPSYPTVFGLTMTPVVQGVLFGLGGVLACGAIVMYLVSPTWENYQALDAKVKEKSEQVKQQDAIRQQIKEAKAKLEKSKQQREQVYALFANEKSMDTLLLDLNQQIEKNNVGLLTAKQSKLNACPIYVRQAFASSEGADKFNQEFGALVAQAQLSKFKPSEKGVEVVNDGSLGAAVDNKLKRQSIDVEFEGNFNQTQSIFRTIERLQPLLLVRNLDVKVGDGAKAGTQLFEVEPDGRIRYLTNCQPDTKITTSFQMQALLPLNDGDRKAIAATPTPTP</sequence>
<keyword evidence="2" id="KW-0812">Transmembrane</keyword>
<reference evidence="3" key="1">
    <citation type="submission" date="2019-12" db="EMBL/GenBank/DDBJ databases">
        <title>High-Quality draft genome sequences of three cyanobacteria isolated from the limestone walls of the Old Cathedral of Coimbra.</title>
        <authorList>
            <person name="Tiago I."/>
            <person name="Soares F."/>
            <person name="Portugal A."/>
        </authorList>
    </citation>
    <scope>NUCLEOTIDE SEQUENCE</scope>
    <source>
        <strain evidence="3">A</strain>
    </source>
</reference>
<evidence type="ECO:0000313" key="3">
    <source>
        <dbReference type="EMBL" id="NDJ16598.1"/>
    </source>
</evidence>
<dbReference type="Proteomes" id="UP000646053">
    <property type="component" value="Unassembled WGS sequence"/>
</dbReference>
<keyword evidence="4" id="KW-1185">Reference proteome</keyword>
<name>A0A8J7Z1U0_9CYAN</name>
<keyword evidence="2" id="KW-0472">Membrane</keyword>